<dbReference type="Pfam" id="PF04365">
    <property type="entry name" value="BrnT_toxin"/>
    <property type="match status" value="1"/>
</dbReference>
<reference evidence="1 2" key="1">
    <citation type="submission" date="2018-04" db="EMBL/GenBank/DDBJ databases">
        <title>Genomic Encyclopedia of Archaeal and Bacterial Type Strains, Phase II (KMG-II): from individual species to whole genera.</title>
        <authorList>
            <person name="Goeker M."/>
        </authorList>
    </citation>
    <scope>NUCLEOTIDE SEQUENCE [LARGE SCALE GENOMIC DNA]</scope>
    <source>
        <strain evidence="1 2">DSM 12244</strain>
    </source>
</reference>
<comment type="caution">
    <text evidence="1">The sequence shown here is derived from an EMBL/GenBank/DDBJ whole genome shotgun (WGS) entry which is preliminary data.</text>
</comment>
<dbReference type="Proteomes" id="UP000244092">
    <property type="component" value="Unassembled WGS sequence"/>
</dbReference>
<proteinExistence type="predicted"/>
<dbReference type="InterPro" id="IPR038573">
    <property type="entry name" value="BrnT_sf"/>
</dbReference>
<dbReference type="Gene3D" id="3.10.450.530">
    <property type="entry name" value="Ribonuclease toxin, BrnT, of type II toxin-antitoxin system"/>
    <property type="match status" value="1"/>
</dbReference>
<dbReference type="AlphaFoldDB" id="A0A2T6CIH0"/>
<dbReference type="InterPro" id="IPR007460">
    <property type="entry name" value="BrnT_toxin"/>
</dbReference>
<dbReference type="EMBL" id="QBKU01000002">
    <property type="protein sequence ID" value="PTX75296.1"/>
    <property type="molecule type" value="Genomic_DNA"/>
</dbReference>
<evidence type="ECO:0008006" key="3">
    <source>
        <dbReference type="Google" id="ProtNLM"/>
    </source>
</evidence>
<evidence type="ECO:0000313" key="2">
    <source>
        <dbReference type="Proteomes" id="UP000244092"/>
    </source>
</evidence>
<dbReference type="RefSeq" id="WP_025048814.1">
    <property type="nucleotide sequence ID" value="NZ_QBKU01000002.1"/>
</dbReference>
<accession>A0A2T6CIH0</accession>
<gene>
    <name evidence="1" type="ORF">C8N31_102401</name>
</gene>
<sequence length="89" mass="10627">MDIEWDEQKRERTLAERGVDFADVEHLEWPLALTREDSRNNYGERRFVTLGPIHGRLCVLVWCERNGAMRIISLRKANQRERRAYDRGV</sequence>
<evidence type="ECO:0000313" key="1">
    <source>
        <dbReference type="EMBL" id="PTX75296.1"/>
    </source>
</evidence>
<protein>
    <recommendedName>
        <fullName evidence="3">BrnT family toxin</fullName>
    </recommendedName>
</protein>
<name>A0A2T6CIH0_9RHOB</name>
<dbReference type="OrthoDB" id="839663at2"/>
<organism evidence="1 2">
    <name type="scientific">Sulfitobacter mediterraneus</name>
    <dbReference type="NCBI Taxonomy" id="83219"/>
    <lineage>
        <taxon>Bacteria</taxon>
        <taxon>Pseudomonadati</taxon>
        <taxon>Pseudomonadota</taxon>
        <taxon>Alphaproteobacteria</taxon>
        <taxon>Rhodobacterales</taxon>
        <taxon>Roseobacteraceae</taxon>
        <taxon>Sulfitobacter</taxon>
    </lineage>
</organism>